<dbReference type="RefSeq" id="WP_344038907.1">
    <property type="nucleotide sequence ID" value="NZ_BAAAKE010000013.1"/>
</dbReference>
<dbReference type="EMBL" id="JBHSJB010000033">
    <property type="protein sequence ID" value="MFC5058561.1"/>
    <property type="molecule type" value="Genomic_DNA"/>
</dbReference>
<dbReference type="InterPro" id="IPR046175">
    <property type="entry name" value="DUF6177"/>
</dbReference>
<keyword evidence="2" id="KW-1185">Reference proteome</keyword>
<accession>A0ABV9Y7J2</accession>
<name>A0ABV9Y7J2_9PSEU</name>
<comment type="caution">
    <text evidence="1">The sequence shown here is derived from an EMBL/GenBank/DDBJ whole genome shotgun (WGS) entry which is preliminary data.</text>
</comment>
<organism evidence="1 2">
    <name type="scientific">Saccharothrix xinjiangensis</name>
    <dbReference type="NCBI Taxonomy" id="204798"/>
    <lineage>
        <taxon>Bacteria</taxon>
        <taxon>Bacillati</taxon>
        <taxon>Actinomycetota</taxon>
        <taxon>Actinomycetes</taxon>
        <taxon>Pseudonocardiales</taxon>
        <taxon>Pseudonocardiaceae</taxon>
        <taxon>Saccharothrix</taxon>
    </lineage>
</organism>
<dbReference type="Proteomes" id="UP001595833">
    <property type="component" value="Unassembled WGS sequence"/>
</dbReference>
<evidence type="ECO:0000313" key="2">
    <source>
        <dbReference type="Proteomes" id="UP001595833"/>
    </source>
</evidence>
<reference evidence="2" key="1">
    <citation type="journal article" date="2019" name="Int. J. Syst. Evol. Microbiol.">
        <title>The Global Catalogue of Microorganisms (GCM) 10K type strain sequencing project: providing services to taxonomists for standard genome sequencing and annotation.</title>
        <authorList>
            <consortium name="The Broad Institute Genomics Platform"/>
            <consortium name="The Broad Institute Genome Sequencing Center for Infectious Disease"/>
            <person name="Wu L."/>
            <person name="Ma J."/>
        </authorList>
    </citation>
    <scope>NUCLEOTIDE SEQUENCE [LARGE SCALE GENOMIC DNA]</scope>
    <source>
        <strain evidence="2">KCTC 12848</strain>
    </source>
</reference>
<proteinExistence type="predicted"/>
<protein>
    <submittedName>
        <fullName evidence="1">DUF6177 family protein</fullName>
    </submittedName>
</protein>
<gene>
    <name evidence="1" type="ORF">ACFPFM_33025</name>
</gene>
<evidence type="ECO:0000313" key="1">
    <source>
        <dbReference type="EMBL" id="MFC5058561.1"/>
    </source>
</evidence>
<dbReference type="Pfam" id="PF19674">
    <property type="entry name" value="DUF6177"/>
    <property type="match status" value="1"/>
</dbReference>
<sequence length="221" mass="23187">MPLIVQDRPVVGLSTRLIDAARSGGRLQLLTPAGTRLTLPAADLLRCADADWVVRSGEEHFDGHTGRRMRWDGAEFVPDGPVPPPAATGLFVLDVAVRHPAAEATGLGGVLEECVAALTGGEVAGWGAAEPVTQRWSRTGLTGFCRERAPRPTKVVVVGGTEVNRAQGALTAVRVTGGVLEHVRVGVVSPVDIEPLFTGLGDRYDLRLALATRLPGRALAG</sequence>